<dbReference type="eggNOG" id="ENOG502RB6T">
    <property type="taxonomic scope" value="Eukaryota"/>
</dbReference>
<feature type="region of interest" description="Disordered" evidence="1">
    <location>
        <begin position="214"/>
        <end position="500"/>
    </location>
</feature>
<protein>
    <recommendedName>
        <fullName evidence="4">BRCT domain-containing protein</fullName>
    </recommendedName>
</protein>
<feature type="compositionally biased region" description="Basic and acidic residues" evidence="1">
    <location>
        <begin position="308"/>
        <end position="317"/>
    </location>
</feature>
<feature type="compositionally biased region" description="Pro residues" evidence="1">
    <location>
        <begin position="528"/>
        <end position="540"/>
    </location>
</feature>
<feature type="compositionally biased region" description="Acidic residues" evidence="1">
    <location>
        <begin position="219"/>
        <end position="250"/>
    </location>
</feature>
<dbReference type="OMA" id="SWKERYK"/>
<feature type="region of interest" description="Disordered" evidence="1">
    <location>
        <begin position="768"/>
        <end position="843"/>
    </location>
</feature>
<feature type="compositionally biased region" description="Low complexity" evidence="1">
    <location>
        <begin position="552"/>
        <end position="569"/>
    </location>
</feature>
<dbReference type="CDD" id="cd11655">
    <property type="entry name" value="rap1_myb-like"/>
    <property type="match status" value="1"/>
</dbReference>
<gene>
    <name evidence="2" type="ORF">CC1G_01135</name>
</gene>
<feature type="compositionally biased region" description="Polar residues" evidence="1">
    <location>
        <begin position="438"/>
        <end position="451"/>
    </location>
</feature>
<dbReference type="AlphaFoldDB" id="A8NEM4"/>
<evidence type="ECO:0000313" key="3">
    <source>
        <dbReference type="Proteomes" id="UP000001861"/>
    </source>
</evidence>
<reference evidence="2 3" key="1">
    <citation type="journal article" date="2010" name="Proc. Natl. Acad. Sci. U.S.A.">
        <title>Insights into evolution of multicellular fungi from the assembled chromosomes of the mushroom Coprinopsis cinerea (Coprinus cinereus).</title>
        <authorList>
            <person name="Stajich J.E."/>
            <person name="Wilke S.K."/>
            <person name="Ahren D."/>
            <person name="Au C.H."/>
            <person name="Birren B.W."/>
            <person name="Borodovsky M."/>
            <person name="Burns C."/>
            <person name="Canback B."/>
            <person name="Casselton L.A."/>
            <person name="Cheng C.K."/>
            <person name="Deng J."/>
            <person name="Dietrich F.S."/>
            <person name="Fargo D.C."/>
            <person name="Farman M.L."/>
            <person name="Gathman A.C."/>
            <person name="Goldberg J."/>
            <person name="Guigo R."/>
            <person name="Hoegger P.J."/>
            <person name="Hooker J.B."/>
            <person name="Huggins A."/>
            <person name="James T.Y."/>
            <person name="Kamada T."/>
            <person name="Kilaru S."/>
            <person name="Kodira C."/>
            <person name="Kues U."/>
            <person name="Kupfer D."/>
            <person name="Kwan H.S."/>
            <person name="Lomsadze A."/>
            <person name="Li W."/>
            <person name="Lilly W.W."/>
            <person name="Ma L.J."/>
            <person name="Mackey A.J."/>
            <person name="Manning G."/>
            <person name="Martin F."/>
            <person name="Muraguchi H."/>
            <person name="Natvig D.O."/>
            <person name="Palmerini H."/>
            <person name="Ramesh M.A."/>
            <person name="Rehmeyer C.J."/>
            <person name="Roe B.A."/>
            <person name="Shenoy N."/>
            <person name="Stanke M."/>
            <person name="Ter-Hovhannisyan V."/>
            <person name="Tunlid A."/>
            <person name="Velagapudi R."/>
            <person name="Vision T.J."/>
            <person name="Zeng Q."/>
            <person name="Zolan M.E."/>
            <person name="Pukkila P.J."/>
        </authorList>
    </citation>
    <scope>NUCLEOTIDE SEQUENCE [LARGE SCALE GENOMIC DNA]</scope>
    <source>
        <strain evidence="3">Okayama-7 / 130 / ATCC MYA-4618 / FGSC 9003</strain>
    </source>
</reference>
<evidence type="ECO:0000313" key="2">
    <source>
        <dbReference type="EMBL" id="EAU88762.1"/>
    </source>
</evidence>
<feature type="compositionally biased region" description="Acidic residues" evidence="1">
    <location>
        <begin position="461"/>
        <end position="478"/>
    </location>
</feature>
<feature type="compositionally biased region" description="Acidic residues" evidence="1">
    <location>
        <begin position="601"/>
        <end position="615"/>
    </location>
</feature>
<proteinExistence type="predicted"/>
<feature type="compositionally biased region" description="Low complexity" evidence="1">
    <location>
        <begin position="382"/>
        <end position="398"/>
    </location>
</feature>
<feature type="region of interest" description="Disordered" evidence="1">
    <location>
        <begin position="514"/>
        <end position="630"/>
    </location>
</feature>
<feature type="compositionally biased region" description="Acidic residues" evidence="1">
    <location>
        <begin position="486"/>
        <end position="495"/>
    </location>
</feature>
<dbReference type="GeneID" id="6009566"/>
<feature type="compositionally biased region" description="Basic and acidic residues" evidence="1">
    <location>
        <begin position="618"/>
        <end position="628"/>
    </location>
</feature>
<dbReference type="STRING" id="240176.A8NEM4"/>
<keyword evidence="3" id="KW-1185">Reference proteome</keyword>
<dbReference type="InParanoid" id="A8NEM4"/>
<organism evidence="2 3">
    <name type="scientific">Coprinopsis cinerea (strain Okayama-7 / 130 / ATCC MYA-4618 / FGSC 9003)</name>
    <name type="common">Inky cap fungus</name>
    <name type="synonym">Hormographiella aspergillata</name>
    <dbReference type="NCBI Taxonomy" id="240176"/>
    <lineage>
        <taxon>Eukaryota</taxon>
        <taxon>Fungi</taxon>
        <taxon>Dikarya</taxon>
        <taxon>Basidiomycota</taxon>
        <taxon>Agaricomycotina</taxon>
        <taxon>Agaricomycetes</taxon>
        <taxon>Agaricomycetidae</taxon>
        <taxon>Agaricales</taxon>
        <taxon>Agaricineae</taxon>
        <taxon>Psathyrellaceae</taxon>
        <taxon>Coprinopsis</taxon>
    </lineage>
</organism>
<dbReference type="VEuPathDB" id="FungiDB:CC1G_01135"/>
<dbReference type="KEGG" id="cci:CC1G_01135"/>
<dbReference type="EMBL" id="AACS02000002">
    <property type="protein sequence ID" value="EAU88762.1"/>
    <property type="molecule type" value="Genomic_DNA"/>
</dbReference>
<comment type="caution">
    <text evidence="2">The sequence shown here is derived from an EMBL/GenBank/DDBJ whole genome shotgun (WGS) entry which is preliminary data.</text>
</comment>
<name>A8NEM4_COPC7</name>
<dbReference type="RefSeq" id="XP_001833073.1">
    <property type="nucleotide sequence ID" value="XM_001833021.1"/>
</dbReference>
<evidence type="ECO:0008006" key="4">
    <source>
        <dbReference type="Google" id="ProtNLM"/>
    </source>
</evidence>
<dbReference type="OrthoDB" id="435460at2759"/>
<evidence type="ECO:0000256" key="1">
    <source>
        <dbReference type="SAM" id="MobiDB-lite"/>
    </source>
</evidence>
<dbReference type="Proteomes" id="UP000001861">
    <property type="component" value="Unassembled WGS sequence"/>
</dbReference>
<dbReference type="Gene3D" id="1.10.10.60">
    <property type="entry name" value="Homeodomain-like"/>
    <property type="match status" value="1"/>
</dbReference>
<feature type="compositionally biased region" description="Basic residues" evidence="1">
    <location>
        <begin position="541"/>
        <end position="551"/>
    </location>
</feature>
<feature type="region of interest" description="Disordered" evidence="1">
    <location>
        <begin position="649"/>
        <end position="713"/>
    </location>
</feature>
<accession>A8NEM4</accession>
<sequence length="843" mass="91862">MPTKDPPQIFRAKDTNYPIHFYFVDQFSPAVKRKLTDDIRRHGGRVVKTAEGADYGLVRSGTDRAAKQAMFRIRDSAATRNLKVQHASMIESSIARGQLTEQQSLVKGMSGRPGGRTPFTKREDEQLARYIAYMVPNAELGGRMALGLYQDLCDAAEVDDDSKWASNHTPEAWKNRYNKNRAKMDELIEAMIPLVNPERIHHYQRSRAYSKAGGFFKDEDYEGSEDDGDDNDNDNDDEGGQGDRGGDEDGTGGFEGGQAENDGDNGFGDDQPPPEDEEGNGSRSPQTRRDDAQSGGGRKHTDSSGQRELARSNDASKKAAQSPRGIARDGPSQAGQPRSRPSDLGDGPPAKRQRVDADRSGRSIPSGKRPARSARGRPTDPEPSSSSMSGSDSEGSQVSEDDEEFEGGHDAEVTAVDFPEFLDLDADKSSAPAPVQPISHQSTLVGTTSNTSRKDEGHDVGDEDEDQDHALSIEDENPEQLQAEIIDLDDDDEFFPTDSPFNISRITRLSVASQLVTSSPVKQQPVHISPPPPAADPSPSRPRRQAARKAARAQPPSTTRVTRSRSQSVEPEHFQSLPATTKVRKGKSKASARQPSPQLEPLEEDQTEEQGEGNFDDGLPRETLRDEENVFQMITNQEDYSAPAANLYDFEGIDDQPPAKPRSLSMESDDLQMSSQLGIKASPPKPPLRSRAVSRVAHNSASKLREPGPIPIKSSRSKIRDVLAGFGPAVTANTAAVPRYSMPGKLGGLGEVASPKASSIFPLATIARKPVSRNEGFQTPRSPFRKGTLRRDSANSSEESFPLEGTKASAYKRRKTEEMKQSPYQPPAGTRASMLLSSPPDVE</sequence>